<dbReference type="STRING" id="1457250.GCA_000755225_03014"/>
<dbReference type="Pfam" id="PF02272">
    <property type="entry name" value="DHHA1"/>
    <property type="match status" value="1"/>
</dbReference>
<evidence type="ECO:0000259" key="1">
    <source>
        <dbReference type="Pfam" id="PF02272"/>
    </source>
</evidence>
<dbReference type="GO" id="GO:0003676">
    <property type="term" value="F:nucleic acid binding"/>
    <property type="evidence" value="ECO:0007669"/>
    <property type="project" value="InterPro"/>
</dbReference>
<keyword evidence="2" id="KW-0436">Ligase</keyword>
<feature type="domain" description="DHHA1" evidence="1">
    <location>
        <begin position="141"/>
        <end position="212"/>
    </location>
</feature>
<dbReference type="EMBL" id="CP031310">
    <property type="protein sequence ID" value="QCC50371.1"/>
    <property type="molecule type" value="Genomic_DNA"/>
</dbReference>
<evidence type="ECO:0000313" key="3">
    <source>
        <dbReference type="Proteomes" id="UP000296706"/>
    </source>
</evidence>
<name>A0A4D6HA27_9EURY</name>
<dbReference type="Gene3D" id="3.10.310.40">
    <property type="match status" value="1"/>
</dbReference>
<proteinExistence type="predicted"/>
<keyword evidence="3" id="KW-1185">Reference proteome</keyword>
<evidence type="ECO:0000313" key="2">
    <source>
        <dbReference type="EMBL" id="QCC50371.1"/>
    </source>
</evidence>
<organism evidence="2 3">
    <name type="scientific">Halapricum salinum</name>
    <dbReference type="NCBI Taxonomy" id="1457250"/>
    <lineage>
        <taxon>Archaea</taxon>
        <taxon>Methanobacteriati</taxon>
        <taxon>Methanobacteriota</taxon>
        <taxon>Stenosarchaea group</taxon>
        <taxon>Halobacteria</taxon>
        <taxon>Halobacteriales</taxon>
        <taxon>Haloarculaceae</taxon>
        <taxon>Halapricum</taxon>
    </lineage>
</organism>
<keyword evidence="2" id="KW-0030">Aminoacyl-tRNA synthetase</keyword>
<reference evidence="2 3" key="1">
    <citation type="journal article" date="2019" name="Nat. Commun.">
        <title>A new type of DNA phosphorothioation-based antiviral system in archaea.</title>
        <authorList>
            <person name="Xiong L."/>
            <person name="Liu S."/>
            <person name="Chen S."/>
            <person name="Xiao Y."/>
            <person name="Zhu B."/>
            <person name="Gao Y."/>
            <person name="Zhang Y."/>
            <person name="Chen B."/>
            <person name="Luo J."/>
            <person name="Deng Z."/>
            <person name="Chen X."/>
            <person name="Wang L."/>
            <person name="Chen S."/>
        </authorList>
    </citation>
    <scope>NUCLEOTIDE SEQUENCE [LARGE SCALE GENOMIC DNA]</scope>
    <source>
        <strain evidence="2 3">CBA1105</strain>
    </source>
</reference>
<sequence length="220" mass="23182">MTMSRNRFQTLVLALALVAAVVYYRRREQTIRESLTLSQQWAAPQEGHTPESVATTDPSALERAATLLNARPEEVPDRVESLDTKVRELTSTLDKNRSAWVARWWAARRSEPPATDEPHVTVIDLSDGVLEDAEALAKAALTDSLGVTIVTASGDGSLAVAVGSDLDQQADEIAREVAQAAGGGAGGGAEFATGGGEAEQLADAAETVRDRLGAEAGFAV</sequence>
<accession>A0A4D6HA27</accession>
<dbReference type="AlphaFoldDB" id="A0A4D6HA27"/>
<dbReference type="Proteomes" id="UP000296706">
    <property type="component" value="Chromosome"/>
</dbReference>
<dbReference type="KEGG" id="hsn:DV733_03575"/>
<dbReference type="GO" id="GO:0004812">
    <property type="term" value="F:aminoacyl-tRNA ligase activity"/>
    <property type="evidence" value="ECO:0007669"/>
    <property type="project" value="UniProtKB-KW"/>
</dbReference>
<dbReference type="InterPro" id="IPR003156">
    <property type="entry name" value="DHHA1_dom"/>
</dbReference>
<gene>
    <name evidence="2" type="ORF">DV733_03575</name>
</gene>
<protein>
    <submittedName>
        <fullName evidence="2">Alanyl-tRNA synthetase</fullName>
    </submittedName>
</protein>